<dbReference type="PROSITE" id="PS51740">
    <property type="entry name" value="SPOVT_ABRB"/>
    <property type="match status" value="1"/>
</dbReference>
<dbReference type="Pfam" id="PF04014">
    <property type="entry name" value="MazE_antitoxin"/>
    <property type="match status" value="1"/>
</dbReference>
<dbReference type="Gene3D" id="2.10.260.10">
    <property type="match status" value="1"/>
</dbReference>
<protein>
    <submittedName>
        <fullName evidence="3">AbrB/MazE/SpoVT family DNA-binding domain-containing protein</fullName>
    </submittedName>
</protein>
<keyword evidence="1 3" id="KW-0238">DNA-binding</keyword>
<dbReference type="SUPFAM" id="SSF89447">
    <property type="entry name" value="AbrB/MazE/MraZ-like"/>
    <property type="match status" value="1"/>
</dbReference>
<accession>A0ABW2YF55</accession>
<proteinExistence type="predicted"/>
<gene>
    <name evidence="3" type="ORF">ACFQ0E_16125</name>
</gene>
<dbReference type="SMART" id="SM00966">
    <property type="entry name" value="SpoVT_AbrB"/>
    <property type="match status" value="1"/>
</dbReference>
<evidence type="ECO:0000256" key="1">
    <source>
        <dbReference type="PROSITE-ProRule" id="PRU01076"/>
    </source>
</evidence>
<dbReference type="Proteomes" id="UP001597110">
    <property type="component" value="Unassembled WGS sequence"/>
</dbReference>
<dbReference type="PANTHER" id="PTHR34860">
    <property type="entry name" value="REPRESSOR-LIKE PROTEIN SSO7C3"/>
    <property type="match status" value="1"/>
</dbReference>
<reference evidence="4" key="1">
    <citation type="journal article" date="2019" name="Int. J. Syst. Evol. Microbiol.">
        <title>The Global Catalogue of Microorganisms (GCM) 10K type strain sequencing project: providing services to taxonomists for standard genome sequencing and annotation.</title>
        <authorList>
            <consortium name="The Broad Institute Genomics Platform"/>
            <consortium name="The Broad Institute Genome Sequencing Center for Infectious Disease"/>
            <person name="Wu L."/>
            <person name="Ma J."/>
        </authorList>
    </citation>
    <scope>NUCLEOTIDE SEQUENCE [LARGE SCALE GENOMIC DNA]</scope>
    <source>
        <strain evidence="4">CCUG 55585</strain>
    </source>
</reference>
<dbReference type="PANTHER" id="PTHR34860:SF6">
    <property type="entry name" value="REPRESSOR-LIKE PROTEIN SSO7C3"/>
    <property type="match status" value="1"/>
</dbReference>
<evidence type="ECO:0000313" key="3">
    <source>
        <dbReference type="EMBL" id="MFD0727124.1"/>
    </source>
</evidence>
<dbReference type="RefSeq" id="WP_137850778.1">
    <property type="nucleotide sequence ID" value="NZ_JBHTIF010000004.1"/>
</dbReference>
<evidence type="ECO:0000313" key="4">
    <source>
        <dbReference type="Proteomes" id="UP001597110"/>
    </source>
</evidence>
<dbReference type="InterPro" id="IPR052975">
    <property type="entry name" value="Repressor-like_regulatory"/>
</dbReference>
<dbReference type="GO" id="GO:0003677">
    <property type="term" value="F:DNA binding"/>
    <property type="evidence" value="ECO:0007669"/>
    <property type="project" value="UniProtKB-KW"/>
</dbReference>
<dbReference type="NCBIfam" id="TIGR01439">
    <property type="entry name" value="lp_hng_hel_AbrB"/>
    <property type="match status" value="1"/>
</dbReference>
<organism evidence="3 4">
    <name type="scientific">Lysobacter brunescens</name>
    <dbReference type="NCBI Taxonomy" id="262323"/>
    <lineage>
        <taxon>Bacteria</taxon>
        <taxon>Pseudomonadati</taxon>
        <taxon>Pseudomonadota</taxon>
        <taxon>Gammaproteobacteria</taxon>
        <taxon>Lysobacterales</taxon>
        <taxon>Lysobacteraceae</taxon>
        <taxon>Lysobacter</taxon>
    </lineage>
</organism>
<name>A0ABW2YF55_9GAMM</name>
<dbReference type="InterPro" id="IPR007159">
    <property type="entry name" value="SpoVT-AbrB_dom"/>
</dbReference>
<evidence type="ECO:0000259" key="2">
    <source>
        <dbReference type="PROSITE" id="PS51740"/>
    </source>
</evidence>
<sequence>MEATVAERGQITLPKAVRDALGLTKGSVLKVELEGSRIILRKSVDDAISRARGRFKLDGFASTDEAMQAVRGRTAAEDGEGGAEGAGEG</sequence>
<dbReference type="InterPro" id="IPR037914">
    <property type="entry name" value="SpoVT-AbrB_sf"/>
</dbReference>
<comment type="caution">
    <text evidence="3">The sequence shown here is derived from an EMBL/GenBank/DDBJ whole genome shotgun (WGS) entry which is preliminary data.</text>
</comment>
<dbReference type="EMBL" id="JBHTIF010000004">
    <property type="protein sequence ID" value="MFD0727124.1"/>
    <property type="molecule type" value="Genomic_DNA"/>
</dbReference>
<keyword evidence="4" id="KW-1185">Reference proteome</keyword>
<feature type="domain" description="SpoVT-AbrB" evidence="2">
    <location>
        <begin position="1"/>
        <end position="44"/>
    </location>
</feature>